<feature type="region of interest" description="Disordered" evidence="1">
    <location>
        <begin position="85"/>
        <end position="107"/>
    </location>
</feature>
<sequence>MTVRPDNRLADGPMQTVGCDTCGARVEVRKSSWEQTSIQWHADAVEACLERRAASPRPGPNGATFSGCQALRQAISAAAVRGELGIQDSDPLPVNPEAHDQDEVART</sequence>
<organism evidence="2 3">
    <name type="scientific">Nocardioides piscis</name>
    <dbReference type="NCBI Taxonomy" id="2714938"/>
    <lineage>
        <taxon>Bacteria</taxon>
        <taxon>Bacillati</taxon>
        <taxon>Actinomycetota</taxon>
        <taxon>Actinomycetes</taxon>
        <taxon>Propionibacteriales</taxon>
        <taxon>Nocardioidaceae</taxon>
        <taxon>Nocardioides</taxon>
    </lineage>
</organism>
<protein>
    <submittedName>
        <fullName evidence="2">Ferredoxin</fullName>
    </submittedName>
</protein>
<name>A0A6G7YH59_9ACTN</name>
<feature type="compositionally biased region" description="Basic and acidic residues" evidence="1">
    <location>
        <begin position="97"/>
        <end position="107"/>
    </location>
</feature>
<reference evidence="2 3" key="1">
    <citation type="submission" date="2020-03" db="EMBL/GenBank/DDBJ databases">
        <title>Nocardioides sp. nov., isolated from fish.</title>
        <authorList>
            <person name="Hyun D.-W."/>
            <person name="Bae J.-W."/>
        </authorList>
    </citation>
    <scope>NUCLEOTIDE SEQUENCE [LARGE SCALE GENOMIC DNA]</scope>
    <source>
        <strain evidence="2 3">HDW12A</strain>
    </source>
</reference>
<proteinExistence type="predicted"/>
<evidence type="ECO:0000313" key="2">
    <source>
        <dbReference type="EMBL" id="QIK76155.1"/>
    </source>
</evidence>
<dbReference type="KEGG" id="npi:G7071_12665"/>
<accession>A0A6G7YH59</accession>
<evidence type="ECO:0000256" key="1">
    <source>
        <dbReference type="SAM" id="MobiDB-lite"/>
    </source>
</evidence>
<dbReference type="AlphaFoldDB" id="A0A6G7YH59"/>
<gene>
    <name evidence="2" type="ORF">G7071_12665</name>
</gene>
<dbReference type="Proteomes" id="UP000502035">
    <property type="component" value="Chromosome"/>
</dbReference>
<dbReference type="EMBL" id="CP049866">
    <property type="protein sequence ID" value="QIK76155.1"/>
    <property type="molecule type" value="Genomic_DNA"/>
</dbReference>
<keyword evidence="3" id="KW-1185">Reference proteome</keyword>
<evidence type="ECO:0000313" key="3">
    <source>
        <dbReference type="Proteomes" id="UP000502035"/>
    </source>
</evidence>
<dbReference type="RefSeq" id="WP_166319320.1">
    <property type="nucleotide sequence ID" value="NZ_CP049866.1"/>
</dbReference>